<evidence type="ECO:0000256" key="2">
    <source>
        <dbReference type="ARBA" id="ARBA00022679"/>
    </source>
</evidence>
<dbReference type="Pfam" id="PF00109">
    <property type="entry name" value="ketoacyl-synt"/>
    <property type="match status" value="1"/>
</dbReference>
<comment type="caution">
    <text evidence="5">The sequence shown here is derived from an EMBL/GenBank/DDBJ whole genome shotgun (WGS) entry which is preliminary data.</text>
</comment>
<reference evidence="5 6" key="1">
    <citation type="submission" date="2020-02" db="EMBL/GenBank/DDBJ databases">
        <title>Whole-genome analyses of novel actinobacteria.</title>
        <authorList>
            <person name="Sahin N."/>
            <person name="Gencbay T."/>
        </authorList>
    </citation>
    <scope>NUCLEOTIDE SEQUENCE [LARGE SCALE GENOMIC DNA]</scope>
    <source>
        <strain evidence="5 6">HC44</strain>
    </source>
</reference>
<dbReference type="GO" id="GO:0006633">
    <property type="term" value="P:fatty acid biosynthetic process"/>
    <property type="evidence" value="ECO:0007669"/>
    <property type="project" value="TreeGrafter"/>
</dbReference>
<proteinExistence type="inferred from homology"/>
<dbReference type="InterPro" id="IPR020841">
    <property type="entry name" value="PKS_Beta-ketoAc_synthase_dom"/>
</dbReference>
<protein>
    <submittedName>
        <fullName evidence="5">Beta-ketoacyl-[acyl-carrier-protein] synthase family protein</fullName>
    </submittedName>
</protein>
<evidence type="ECO:0000313" key="5">
    <source>
        <dbReference type="EMBL" id="NGO11145.1"/>
    </source>
</evidence>
<dbReference type="CDD" id="cd00834">
    <property type="entry name" value="KAS_I_II"/>
    <property type="match status" value="1"/>
</dbReference>
<dbReference type="InterPro" id="IPR014030">
    <property type="entry name" value="Ketoacyl_synth_N"/>
</dbReference>
<dbReference type="SMART" id="SM00825">
    <property type="entry name" value="PKS_KS"/>
    <property type="match status" value="1"/>
</dbReference>
<dbReference type="Pfam" id="PF02801">
    <property type="entry name" value="Ketoacyl-synt_C"/>
    <property type="match status" value="1"/>
</dbReference>
<dbReference type="GO" id="GO:0004315">
    <property type="term" value="F:3-oxoacyl-[acyl-carrier-protein] synthase activity"/>
    <property type="evidence" value="ECO:0007669"/>
    <property type="project" value="TreeGrafter"/>
</dbReference>
<dbReference type="RefSeq" id="WP_165263515.1">
    <property type="nucleotide sequence ID" value="NZ_JAAKZY010000094.1"/>
</dbReference>
<evidence type="ECO:0000256" key="3">
    <source>
        <dbReference type="RuleBase" id="RU003694"/>
    </source>
</evidence>
<name>A0A6G4VB68_9ACTN</name>
<dbReference type="AlphaFoldDB" id="A0A6G4VB68"/>
<dbReference type="Gene3D" id="3.40.47.10">
    <property type="match status" value="2"/>
</dbReference>
<dbReference type="PROSITE" id="PS52004">
    <property type="entry name" value="KS3_2"/>
    <property type="match status" value="1"/>
</dbReference>
<keyword evidence="2 3" id="KW-0808">Transferase</keyword>
<sequence>MREVVVTGLGVISPAGIGKEALWETVSAGKSVTKSLGDITSSGLFGEFEFLSDAIAEVPGFTEHAWTLPLEVQKLDRYVQFAVAATLQAVEDAGLTPGSYAPGRTGISLSTAICGTPKMEEEFLAVTERGRSPIDPAKAGRDLYLASMSNTPGALLSAMLGAQGPCVTLSTGCIGGIDAIGNAFETIAYGDADVMVAGASEAPITPITVASFEIINCLSRAYRDRPETASRPYDAGRDGFVLGEACGVVILEEREHALRRGATPYMEINGFSHTSNAAHMTDLLSDGADLTRAMVQAVDRSGLRPADITHVSSHGSSTPQNDTCETSALKLALGERAREVPVNSAKSMLGHALAAASAVEIVLCALACERGFVHPTANYETPDPSCDLDYVPYGGRPWDGGAILKDASGFAGLHAAMVARSPRAASGEEAA</sequence>
<dbReference type="EMBL" id="JAAKZY010000094">
    <property type="protein sequence ID" value="NGO11145.1"/>
    <property type="molecule type" value="Genomic_DNA"/>
</dbReference>
<comment type="similarity">
    <text evidence="1 3">Belongs to the thiolase-like superfamily. Beta-ketoacyl-ACP synthases family.</text>
</comment>
<dbReference type="SUPFAM" id="SSF53901">
    <property type="entry name" value="Thiolase-like"/>
    <property type="match status" value="2"/>
</dbReference>
<dbReference type="InterPro" id="IPR014031">
    <property type="entry name" value="Ketoacyl_synth_C"/>
</dbReference>
<evidence type="ECO:0000256" key="1">
    <source>
        <dbReference type="ARBA" id="ARBA00008467"/>
    </source>
</evidence>
<evidence type="ECO:0000259" key="4">
    <source>
        <dbReference type="PROSITE" id="PS52004"/>
    </source>
</evidence>
<dbReference type="InterPro" id="IPR000794">
    <property type="entry name" value="Beta-ketoacyl_synthase"/>
</dbReference>
<feature type="domain" description="Ketosynthase family 3 (KS3)" evidence="4">
    <location>
        <begin position="1"/>
        <end position="421"/>
    </location>
</feature>
<evidence type="ECO:0000313" key="6">
    <source>
        <dbReference type="Proteomes" id="UP000472335"/>
    </source>
</evidence>
<dbReference type="GO" id="GO:0005829">
    <property type="term" value="C:cytosol"/>
    <property type="evidence" value="ECO:0007669"/>
    <property type="project" value="TreeGrafter"/>
</dbReference>
<keyword evidence="6" id="KW-1185">Reference proteome</keyword>
<organism evidence="5 6">
    <name type="scientific">Streptomyces scabichelini</name>
    <dbReference type="NCBI Taxonomy" id="2711217"/>
    <lineage>
        <taxon>Bacteria</taxon>
        <taxon>Bacillati</taxon>
        <taxon>Actinomycetota</taxon>
        <taxon>Actinomycetes</taxon>
        <taxon>Kitasatosporales</taxon>
        <taxon>Streptomycetaceae</taxon>
        <taxon>Streptomyces</taxon>
    </lineage>
</organism>
<dbReference type="Proteomes" id="UP000472335">
    <property type="component" value="Unassembled WGS sequence"/>
</dbReference>
<accession>A0A6G4VB68</accession>
<dbReference type="PANTHER" id="PTHR11712:SF336">
    <property type="entry name" value="3-OXOACYL-[ACYL-CARRIER-PROTEIN] SYNTHASE, MITOCHONDRIAL"/>
    <property type="match status" value="1"/>
</dbReference>
<dbReference type="PANTHER" id="PTHR11712">
    <property type="entry name" value="POLYKETIDE SYNTHASE-RELATED"/>
    <property type="match status" value="1"/>
</dbReference>
<gene>
    <name evidence="5" type="ORF">G5C60_26975</name>
</gene>
<dbReference type="InterPro" id="IPR016039">
    <property type="entry name" value="Thiolase-like"/>
</dbReference>